<protein>
    <submittedName>
        <fullName evidence="1">Uncharacterized protein</fullName>
    </submittedName>
</protein>
<dbReference type="AlphaFoldDB" id="A0A8S1HG89"/>
<gene>
    <name evidence="1" type="ORF">CAUJ_LOCUS9257</name>
</gene>
<evidence type="ECO:0000313" key="2">
    <source>
        <dbReference type="Proteomes" id="UP000835052"/>
    </source>
</evidence>
<keyword evidence="2" id="KW-1185">Reference proteome</keyword>
<dbReference type="Proteomes" id="UP000835052">
    <property type="component" value="Unassembled WGS sequence"/>
</dbReference>
<dbReference type="EMBL" id="CAJGYM010000034">
    <property type="protein sequence ID" value="CAD6193338.1"/>
    <property type="molecule type" value="Genomic_DNA"/>
</dbReference>
<name>A0A8S1HG89_9PELO</name>
<comment type="caution">
    <text evidence="1">The sequence shown here is derived from an EMBL/GenBank/DDBJ whole genome shotgun (WGS) entry which is preliminary data.</text>
</comment>
<reference evidence="1" key="1">
    <citation type="submission" date="2020-10" db="EMBL/GenBank/DDBJ databases">
        <authorList>
            <person name="Kikuchi T."/>
        </authorList>
    </citation>
    <scope>NUCLEOTIDE SEQUENCE</scope>
    <source>
        <strain evidence="1">NKZ352</strain>
    </source>
</reference>
<organism evidence="1 2">
    <name type="scientific">Caenorhabditis auriculariae</name>
    <dbReference type="NCBI Taxonomy" id="2777116"/>
    <lineage>
        <taxon>Eukaryota</taxon>
        <taxon>Metazoa</taxon>
        <taxon>Ecdysozoa</taxon>
        <taxon>Nematoda</taxon>
        <taxon>Chromadorea</taxon>
        <taxon>Rhabditida</taxon>
        <taxon>Rhabditina</taxon>
        <taxon>Rhabditomorpha</taxon>
        <taxon>Rhabditoidea</taxon>
        <taxon>Rhabditidae</taxon>
        <taxon>Peloderinae</taxon>
        <taxon>Caenorhabditis</taxon>
    </lineage>
</organism>
<proteinExistence type="predicted"/>
<sequence>MNWSPMKNLPASTGRPRVQQDVLRYELLAWPRIAQQAGMLTPGKTSRSFRELSLYANDTSLSSQSKCSSGQSHWKINDSSVRRQIGELMAARHAGLTSS</sequence>
<evidence type="ECO:0000313" key="1">
    <source>
        <dbReference type="EMBL" id="CAD6193338.1"/>
    </source>
</evidence>
<accession>A0A8S1HG89</accession>